<feature type="non-terminal residue" evidence="2">
    <location>
        <position position="1"/>
    </location>
</feature>
<dbReference type="EMBL" id="CADCUA010000498">
    <property type="protein sequence ID" value="CAA9339050.1"/>
    <property type="molecule type" value="Genomic_DNA"/>
</dbReference>
<feature type="region of interest" description="Disordered" evidence="1">
    <location>
        <begin position="1"/>
        <end position="108"/>
    </location>
</feature>
<dbReference type="AlphaFoldDB" id="A0A6J4LRM6"/>
<evidence type="ECO:0000313" key="2">
    <source>
        <dbReference type="EMBL" id="CAA9339050.1"/>
    </source>
</evidence>
<feature type="non-terminal residue" evidence="2">
    <location>
        <position position="131"/>
    </location>
</feature>
<accession>A0A6J4LRM6</accession>
<feature type="compositionally biased region" description="Basic residues" evidence="1">
    <location>
        <begin position="1"/>
        <end position="10"/>
    </location>
</feature>
<sequence length="131" mass="14439">EREHPARHRQTLPAPGPRRAGAAAWRCETQGRHGRHRGTGRGAWPARLSRIFRTRGRSHRTDDGAGRLPCAPRCRTDRRQHAGRRVSGAHGRPGPLQRPGRLGAGTAGDVLRERVRALAAGTGKLQRQRPL</sequence>
<protein>
    <submittedName>
        <fullName evidence="2">Uncharacterized protein</fullName>
    </submittedName>
</protein>
<reference evidence="2" key="1">
    <citation type="submission" date="2020-02" db="EMBL/GenBank/DDBJ databases">
        <authorList>
            <person name="Meier V. D."/>
        </authorList>
    </citation>
    <scope>NUCLEOTIDE SEQUENCE</scope>
    <source>
        <strain evidence="2">AVDCRST_MAG71</strain>
    </source>
</reference>
<name>A0A6J4LRM6_9GAMM</name>
<gene>
    <name evidence="2" type="ORF">AVDCRST_MAG71-2188</name>
</gene>
<proteinExistence type="predicted"/>
<evidence type="ECO:0000256" key="1">
    <source>
        <dbReference type="SAM" id="MobiDB-lite"/>
    </source>
</evidence>
<organism evidence="2">
    <name type="scientific">uncultured Lysobacter sp</name>
    <dbReference type="NCBI Taxonomy" id="271060"/>
    <lineage>
        <taxon>Bacteria</taxon>
        <taxon>Pseudomonadati</taxon>
        <taxon>Pseudomonadota</taxon>
        <taxon>Gammaproteobacteria</taxon>
        <taxon>Lysobacterales</taxon>
        <taxon>Lysobacteraceae</taxon>
        <taxon>Lysobacter</taxon>
        <taxon>environmental samples</taxon>
    </lineage>
</organism>